<accession>A0A2K1IK49</accession>
<dbReference type="Pfam" id="PF01704">
    <property type="entry name" value="UDPGP"/>
    <property type="match status" value="1"/>
</dbReference>
<keyword evidence="3" id="KW-0808">Transferase</keyword>
<reference evidence="7" key="3">
    <citation type="submission" date="2020-12" db="UniProtKB">
        <authorList>
            <consortium name="EnsemblPlants"/>
        </authorList>
    </citation>
    <scope>IDENTIFICATION</scope>
</reference>
<dbReference type="GeneID" id="112275992"/>
<evidence type="ECO:0000256" key="1">
    <source>
        <dbReference type="ARBA" id="ARBA00010401"/>
    </source>
</evidence>
<dbReference type="AlphaFoldDB" id="A0A2K1IK49"/>
<dbReference type="Proteomes" id="UP000006727">
    <property type="component" value="Chromosome 23"/>
</dbReference>
<evidence type="ECO:0000313" key="6">
    <source>
        <dbReference type="EMBL" id="PNR29649.1"/>
    </source>
</evidence>
<reference evidence="6 8" key="2">
    <citation type="journal article" date="2018" name="Plant J.">
        <title>The Physcomitrella patens chromosome-scale assembly reveals moss genome structure and evolution.</title>
        <authorList>
            <person name="Lang D."/>
            <person name="Ullrich K.K."/>
            <person name="Murat F."/>
            <person name="Fuchs J."/>
            <person name="Jenkins J."/>
            <person name="Haas F.B."/>
            <person name="Piednoel M."/>
            <person name="Gundlach H."/>
            <person name="Van Bel M."/>
            <person name="Meyberg R."/>
            <person name="Vives C."/>
            <person name="Morata J."/>
            <person name="Symeonidi A."/>
            <person name="Hiss M."/>
            <person name="Muchero W."/>
            <person name="Kamisugi Y."/>
            <person name="Saleh O."/>
            <person name="Blanc G."/>
            <person name="Decker E.L."/>
            <person name="van Gessel N."/>
            <person name="Grimwood J."/>
            <person name="Hayes R.D."/>
            <person name="Graham S.W."/>
            <person name="Gunter L.E."/>
            <person name="McDaniel S.F."/>
            <person name="Hoernstein S.N.W."/>
            <person name="Larsson A."/>
            <person name="Li F.W."/>
            <person name="Perroud P.F."/>
            <person name="Phillips J."/>
            <person name="Ranjan P."/>
            <person name="Rokshar D.S."/>
            <person name="Rothfels C.J."/>
            <person name="Schneider L."/>
            <person name="Shu S."/>
            <person name="Stevenson D.W."/>
            <person name="Thummler F."/>
            <person name="Tillich M."/>
            <person name="Villarreal Aguilar J.C."/>
            <person name="Widiez T."/>
            <person name="Wong G.K."/>
            <person name="Wymore A."/>
            <person name="Zhang Y."/>
            <person name="Zimmer A.D."/>
            <person name="Quatrano R.S."/>
            <person name="Mayer K.F.X."/>
            <person name="Goodstein D."/>
            <person name="Casacuberta J.M."/>
            <person name="Vandepoele K."/>
            <person name="Reski R."/>
            <person name="Cuming A.C."/>
            <person name="Tuskan G.A."/>
            <person name="Maumus F."/>
            <person name="Salse J."/>
            <person name="Schmutz J."/>
            <person name="Rensing S.A."/>
        </authorList>
    </citation>
    <scope>NUCLEOTIDE SEQUENCE [LARGE SCALE GENOMIC DNA]</scope>
    <source>
        <strain evidence="7 8">cv. Gransden 2004</strain>
    </source>
</reference>
<dbReference type="Gene3D" id="3.90.550.10">
    <property type="entry name" value="Spore Coat Polysaccharide Biosynthesis Protein SpsA, Chain A"/>
    <property type="match status" value="1"/>
</dbReference>
<sequence>MSGVTGMEGMSVAPRLSRAVQKLERWALHQQSKSNEPIAWDKINPRTDLKKLPYDNLPRILEDHEKCKILLDKLIVVKLCGTLGRSMGTTQPKALVEICCKQSAVDLAVQQIEVLNSKYNSKVSLVLGTSDNTNRAIKQAVKKYSTSNVDIVVFNQTEYPREVWPVTPKIGEDGGYLTNNGDLFAAFSFSGKLDEFLAQRKEYLFIASCDNLGATVDLNMLNYISENQCDYCMEVTPKNDTDAEIGARVSSEGNIELLEFEEAFPSQSEKTRSGDVKVVNTNSTWVNLKAVKRLTEIEALDIYCSSKGCEEGEDIKLQLQTAGGAPLYSVDGEIFENLPIEGNSDLLLVQFFDGSIAVEVSRSRFLPIRATSDLLLFQSDLYTVKEGVVCSNPVRGSDTNPTIKLDGMKLRKMQYFTERTKNRLSLLGLSSLRVIGDVWFGKDVVLQGNVVIWAKKDERIEIPDGKTIKDQLVTADLGCTDLNTIDIKAEETQWYHEQESDPDIFEEEDFPPCPPDWSGLDMETYSKRKSEVVGKPIWVQDVDDEDLEELGYASWKSYVVDSCISNW</sequence>
<dbReference type="FunFam" id="2.160.10.10:FF:000097">
    <property type="entry name" value="Predicted protein"/>
    <property type="match status" value="1"/>
</dbReference>
<dbReference type="STRING" id="3218.A0A2K1IK49"/>
<organism evidence="6">
    <name type="scientific">Physcomitrium patens</name>
    <name type="common">Spreading-leaved earth moss</name>
    <name type="synonym">Physcomitrella patens</name>
    <dbReference type="NCBI Taxonomy" id="3218"/>
    <lineage>
        <taxon>Eukaryota</taxon>
        <taxon>Viridiplantae</taxon>
        <taxon>Streptophyta</taxon>
        <taxon>Embryophyta</taxon>
        <taxon>Bryophyta</taxon>
        <taxon>Bryophytina</taxon>
        <taxon>Bryopsida</taxon>
        <taxon>Funariidae</taxon>
        <taxon>Funariales</taxon>
        <taxon>Funariaceae</taxon>
        <taxon>Physcomitrium</taxon>
    </lineage>
</organism>
<evidence type="ECO:0000256" key="5">
    <source>
        <dbReference type="ARBA" id="ARBA00048128"/>
    </source>
</evidence>
<dbReference type="Gene3D" id="2.160.10.10">
    <property type="entry name" value="Hexapeptide repeat proteins"/>
    <property type="match status" value="1"/>
</dbReference>
<dbReference type="GO" id="GO:0003983">
    <property type="term" value="F:UTP:glucose-1-phosphate uridylyltransferase activity"/>
    <property type="evidence" value="ECO:0000318"/>
    <property type="project" value="GO_Central"/>
</dbReference>
<keyword evidence="4" id="KW-0548">Nucleotidyltransferase</keyword>
<dbReference type="SUPFAM" id="SSF53448">
    <property type="entry name" value="Nucleotide-diphospho-sugar transferases"/>
    <property type="match status" value="1"/>
</dbReference>
<reference evidence="6 8" key="1">
    <citation type="journal article" date="2008" name="Science">
        <title>The Physcomitrella genome reveals evolutionary insights into the conquest of land by plants.</title>
        <authorList>
            <person name="Rensing S."/>
            <person name="Lang D."/>
            <person name="Zimmer A."/>
            <person name="Terry A."/>
            <person name="Salamov A."/>
            <person name="Shapiro H."/>
            <person name="Nishiyama T."/>
            <person name="Perroud P.-F."/>
            <person name="Lindquist E."/>
            <person name="Kamisugi Y."/>
            <person name="Tanahashi T."/>
            <person name="Sakakibara K."/>
            <person name="Fujita T."/>
            <person name="Oishi K."/>
            <person name="Shin-I T."/>
            <person name="Kuroki Y."/>
            <person name="Toyoda A."/>
            <person name="Suzuki Y."/>
            <person name="Hashimoto A."/>
            <person name="Yamaguchi K."/>
            <person name="Sugano A."/>
            <person name="Kohara Y."/>
            <person name="Fujiyama A."/>
            <person name="Anterola A."/>
            <person name="Aoki S."/>
            <person name="Ashton N."/>
            <person name="Barbazuk W.B."/>
            <person name="Barker E."/>
            <person name="Bennetzen J."/>
            <person name="Bezanilla M."/>
            <person name="Blankenship R."/>
            <person name="Cho S.H."/>
            <person name="Dutcher S."/>
            <person name="Estelle M."/>
            <person name="Fawcett J.A."/>
            <person name="Gundlach H."/>
            <person name="Hanada K."/>
            <person name="Heyl A."/>
            <person name="Hicks K.A."/>
            <person name="Hugh J."/>
            <person name="Lohr M."/>
            <person name="Mayer K."/>
            <person name="Melkozernov A."/>
            <person name="Murata T."/>
            <person name="Nelson D."/>
            <person name="Pils B."/>
            <person name="Prigge M."/>
            <person name="Reiss B."/>
            <person name="Renner T."/>
            <person name="Rombauts S."/>
            <person name="Rushton P."/>
            <person name="Sanderfoot A."/>
            <person name="Schween G."/>
            <person name="Shiu S.-H."/>
            <person name="Stueber K."/>
            <person name="Theodoulou F.L."/>
            <person name="Tu H."/>
            <person name="Van de Peer Y."/>
            <person name="Verrier P.J."/>
            <person name="Waters E."/>
            <person name="Wood A."/>
            <person name="Yang L."/>
            <person name="Cove D."/>
            <person name="Cuming A."/>
            <person name="Hasebe M."/>
            <person name="Lucas S."/>
            <person name="Mishler D.B."/>
            <person name="Reski R."/>
            <person name="Grigoriev I."/>
            <person name="Quatrano R.S."/>
            <person name="Boore J.L."/>
        </authorList>
    </citation>
    <scope>NUCLEOTIDE SEQUENCE [LARGE SCALE GENOMIC DNA]</scope>
    <source>
        <strain evidence="7 8">cv. Gransden 2004</strain>
    </source>
</reference>
<name>A0A2K1IK49_PHYPA</name>
<evidence type="ECO:0000313" key="8">
    <source>
        <dbReference type="Proteomes" id="UP000006727"/>
    </source>
</evidence>
<evidence type="ECO:0000256" key="2">
    <source>
        <dbReference type="ARBA" id="ARBA00012415"/>
    </source>
</evidence>
<dbReference type="Gramene" id="Pp3c23_20400V3.1">
    <property type="protein sequence ID" value="Pp3c23_20400V3.1"/>
    <property type="gene ID" value="Pp3c23_20400"/>
</dbReference>
<dbReference type="EMBL" id="ABEU02000023">
    <property type="protein sequence ID" value="PNR29649.1"/>
    <property type="molecule type" value="Genomic_DNA"/>
</dbReference>
<dbReference type="InterPro" id="IPR029044">
    <property type="entry name" value="Nucleotide-diphossugar_trans"/>
</dbReference>
<dbReference type="EC" id="2.7.7.9" evidence="2"/>
<protein>
    <recommendedName>
        <fullName evidence="2">UTP--glucose-1-phosphate uridylyltransferase</fullName>
        <ecNumber evidence="2">2.7.7.9</ecNumber>
    </recommendedName>
</protein>
<dbReference type="OrthoDB" id="2291at2759"/>
<dbReference type="PaxDb" id="3218-PP1S49_79V6.1"/>
<dbReference type="PANTHER" id="PTHR43511">
    <property type="match status" value="1"/>
</dbReference>
<dbReference type="InterPro" id="IPR002618">
    <property type="entry name" value="UDPGP_fam"/>
</dbReference>
<dbReference type="RefSeq" id="XP_024362661.1">
    <property type="nucleotide sequence ID" value="XM_024506893.2"/>
</dbReference>
<dbReference type="KEGG" id="ppp:112275992"/>
<proteinExistence type="inferred from homology"/>
<dbReference type="InterPro" id="IPR016267">
    <property type="entry name" value="UDPGP_trans"/>
</dbReference>
<evidence type="ECO:0000313" key="7">
    <source>
        <dbReference type="EnsemblPlants" id="Pp3c23_20400V3.1"/>
    </source>
</evidence>
<dbReference type="EnsemblPlants" id="Pp3c23_20400V3.1">
    <property type="protein sequence ID" value="Pp3c23_20400V3.1"/>
    <property type="gene ID" value="Pp3c23_20400"/>
</dbReference>
<dbReference type="GO" id="GO:0006011">
    <property type="term" value="P:UDP-alpha-D-glucose metabolic process"/>
    <property type="evidence" value="ECO:0000318"/>
    <property type="project" value="GO_Central"/>
</dbReference>
<keyword evidence="8" id="KW-1185">Reference proteome</keyword>
<dbReference type="GO" id="GO:0005977">
    <property type="term" value="P:glycogen metabolic process"/>
    <property type="evidence" value="ECO:0000318"/>
    <property type="project" value="GO_Central"/>
</dbReference>
<evidence type="ECO:0000256" key="4">
    <source>
        <dbReference type="ARBA" id="ARBA00022695"/>
    </source>
</evidence>
<gene>
    <name evidence="7" type="primary">LOC112275992</name>
    <name evidence="6" type="ORF">PHYPA_028343</name>
</gene>
<comment type="catalytic activity">
    <reaction evidence="5">
        <text>alpha-D-glucose 1-phosphate + UTP + H(+) = UDP-alpha-D-glucose + diphosphate</text>
        <dbReference type="Rhea" id="RHEA:19889"/>
        <dbReference type="ChEBI" id="CHEBI:15378"/>
        <dbReference type="ChEBI" id="CHEBI:33019"/>
        <dbReference type="ChEBI" id="CHEBI:46398"/>
        <dbReference type="ChEBI" id="CHEBI:58601"/>
        <dbReference type="ChEBI" id="CHEBI:58885"/>
        <dbReference type="EC" id="2.7.7.9"/>
    </reaction>
</comment>
<comment type="similarity">
    <text evidence="1">Belongs to the UDPGP type 1 family.</text>
</comment>
<dbReference type="GO" id="GO:0005737">
    <property type="term" value="C:cytoplasm"/>
    <property type="evidence" value="ECO:0000318"/>
    <property type="project" value="GO_Central"/>
</dbReference>
<evidence type="ECO:0000256" key="3">
    <source>
        <dbReference type="ARBA" id="ARBA00022679"/>
    </source>
</evidence>